<organism evidence="6 7">
    <name type="scientific">Rhizobium loti</name>
    <name type="common">Mesorhizobium loti</name>
    <dbReference type="NCBI Taxonomy" id="381"/>
    <lineage>
        <taxon>Bacteria</taxon>
        <taxon>Pseudomonadati</taxon>
        <taxon>Pseudomonadota</taxon>
        <taxon>Alphaproteobacteria</taxon>
        <taxon>Hyphomicrobiales</taxon>
        <taxon>Phyllobacteriaceae</taxon>
        <taxon>Mesorhizobium</taxon>
    </lineage>
</organism>
<dbReference type="Gene3D" id="1.10.10.10">
    <property type="entry name" value="Winged helix-like DNA-binding domain superfamily/Winged helix DNA-binding domain"/>
    <property type="match status" value="1"/>
</dbReference>
<feature type="domain" description="HTH lysR-type" evidence="5">
    <location>
        <begin position="18"/>
        <end position="75"/>
    </location>
</feature>
<dbReference type="SUPFAM" id="SSF46785">
    <property type="entry name" value="Winged helix' DNA-binding domain"/>
    <property type="match status" value="1"/>
</dbReference>
<dbReference type="PANTHER" id="PTHR30579:SF7">
    <property type="entry name" value="HTH-TYPE TRANSCRIPTIONAL REGULATOR LRHA-RELATED"/>
    <property type="match status" value="1"/>
</dbReference>
<dbReference type="PANTHER" id="PTHR30579">
    <property type="entry name" value="TRANSCRIPTIONAL REGULATOR"/>
    <property type="match status" value="1"/>
</dbReference>
<dbReference type="GO" id="GO:0003677">
    <property type="term" value="F:DNA binding"/>
    <property type="evidence" value="ECO:0007669"/>
    <property type="project" value="UniProtKB-KW"/>
</dbReference>
<dbReference type="InterPro" id="IPR036388">
    <property type="entry name" value="WH-like_DNA-bd_sf"/>
</dbReference>
<protein>
    <submittedName>
        <fullName evidence="6">LysR family transcriptional regulator</fullName>
    </submittedName>
</protein>
<accession>A0A101KT40</accession>
<evidence type="ECO:0000256" key="2">
    <source>
        <dbReference type="ARBA" id="ARBA00023015"/>
    </source>
</evidence>
<dbReference type="EMBL" id="LPWA01000106">
    <property type="protein sequence ID" value="KUM26416.1"/>
    <property type="molecule type" value="Genomic_DNA"/>
</dbReference>
<sequence>MFDMICISIYNGKMIRDLDTTLVRTFVTTADKASMTAAANALHLTQGAVSQQIKRLEEVLGQILFERDRRGLRLTRSGERLLDKGRRLLQLNDEIMAEMSGKAVAGQVRIGVPYDLVGTLLQPVLKTYAEACPQVEISLVCASSPELAAALAAGTIDLAIIEERAGPTAGECLAVDRLVWVGARGGSARSKRPLPVSMVADTCAFRPAVLTALGEHGLDWRTVFENGNIDATTATVRSDLAVTTWLASTVPTDLDILSDADLPALPNFSVNLHLPKHAAAPAAEAFATHIREGLARYRQAA</sequence>
<evidence type="ECO:0000313" key="6">
    <source>
        <dbReference type="EMBL" id="KUM26416.1"/>
    </source>
</evidence>
<dbReference type="PROSITE" id="PS50931">
    <property type="entry name" value="HTH_LYSR"/>
    <property type="match status" value="1"/>
</dbReference>
<keyword evidence="3" id="KW-0238">DNA-binding</keyword>
<dbReference type="InterPro" id="IPR000847">
    <property type="entry name" value="LysR_HTH_N"/>
</dbReference>
<keyword evidence="4" id="KW-0804">Transcription</keyword>
<proteinExistence type="inferred from homology"/>
<evidence type="ECO:0000256" key="3">
    <source>
        <dbReference type="ARBA" id="ARBA00023125"/>
    </source>
</evidence>
<dbReference type="GO" id="GO:0003700">
    <property type="term" value="F:DNA-binding transcription factor activity"/>
    <property type="evidence" value="ECO:0007669"/>
    <property type="project" value="InterPro"/>
</dbReference>
<dbReference type="AlphaFoldDB" id="A0A101KT40"/>
<name>A0A101KT40_RHILI</name>
<dbReference type="InterPro" id="IPR036390">
    <property type="entry name" value="WH_DNA-bd_sf"/>
</dbReference>
<evidence type="ECO:0000259" key="5">
    <source>
        <dbReference type="PROSITE" id="PS50931"/>
    </source>
</evidence>
<dbReference type="InterPro" id="IPR050176">
    <property type="entry name" value="LTTR"/>
</dbReference>
<dbReference type="FunFam" id="1.10.10.10:FF:000001">
    <property type="entry name" value="LysR family transcriptional regulator"/>
    <property type="match status" value="1"/>
</dbReference>
<evidence type="ECO:0000256" key="1">
    <source>
        <dbReference type="ARBA" id="ARBA00009437"/>
    </source>
</evidence>
<dbReference type="Gene3D" id="3.40.190.10">
    <property type="entry name" value="Periplasmic binding protein-like II"/>
    <property type="match status" value="2"/>
</dbReference>
<dbReference type="Pfam" id="PF03466">
    <property type="entry name" value="LysR_substrate"/>
    <property type="match status" value="1"/>
</dbReference>
<dbReference type="SUPFAM" id="SSF53850">
    <property type="entry name" value="Periplasmic binding protein-like II"/>
    <property type="match status" value="1"/>
</dbReference>
<dbReference type="PRINTS" id="PR00039">
    <property type="entry name" value="HTHLYSR"/>
</dbReference>
<evidence type="ECO:0000256" key="4">
    <source>
        <dbReference type="ARBA" id="ARBA00023163"/>
    </source>
</evidence>
<dbReference type="Proteomes" id="UP000053176">
    <property type="component" value="Unassembled WGS sequence"/>
</dbReference>
<comment type="similarity">
    <text evidence="1">Belongs to the LysR transcriptional regulatory family.</text>
</comment>
<reference evidence="6 7" key="1">
    <citation type="submission" date="2015-12" db="EMBL/GenBank/DDBJ databases">
        <title>Draft genome sequence of Mesorhizobium sp. UFLA 01-765, a multitolerant efficient symbiont and plant-growth promoting strain isolated from Zn-mining soil using Leucaena leucocephala as a trap plant.</title>
        <authorList>
            <person name="Rangel W.M."/>
            <person name="Thijs S."/>
            <person name="Longatti S.M."/>
            <person name="Moreira F.M."/>
            <person name="Weyens N."/>
            <person name="Vangronsveld J."/>
            <person name="Van Hamme J.D."/>
            <person name="Bottos E.M."/>
            <person name="Rineau F."/>
        </authorList>
    </citation>
    <scope>NUCLEOTIDE SEQUENCE [LARGE SCALE GENOMIC DNA]</scope>
    <source>
        <strain evidence="6 7">UFLA 01-765</strain>
    </source>
</reference>
<evidence type="ECO:0000313" key="7">
    <source>
        <dbReference type="Proteomes" id="UP000053176"/>
    </source>
</evidence>
<gene>
    <name evidence="6" type="ORF">AU467_22080</name>
</gene>
<dbReference type="Pfam" id="PF00126">
    <property type="entry name" value="HTH_1"/>
    <property type="match status" value="1"/>
</dbReference>
<keyword evidence="2" id="KW-0805">Transcription regulation</keyword>
<dbReference type="InterPro" id="IPR005119">
    <property type="entry name" value="LysR_subst-bd"/>
</dbReference>
<comment type="caution">
    <text evidence="6">The sequence shown here is derived from an EMBL/GenBank/DDBJ whole genome shotgun (WGS) entry which is preliminary data.</text>
</comment>